<dbReference type="Pfam" id="PF04193">
    <property type="entry name" value="PQ-loop"/>
    <property type="match status" value="1"/>
</dbReference>
<evidence type="ECO:0000256" key="4">
    <source>
        <dbReference type="ARBA" id="ARBA00023136"/>
    </source>
</evidence>
<feature type="transmembrane region" description="Helical" evidence="5">
    <location>
        <begin position="6"/>
        <end position="23"/>
    </location>
</feature>
<dbReference type="Proteomes" id="UP000675880">
    <property type="component" value="Unassembled WGS sequence"/>
</dbReference>
<evidence type="ECO:0000256" key="5">
    <source>
        <dbReference type="SAM" id="Phobius"/>
    </source>
</evidence>
<reference evidence="6 7" key="1">
    <citation type="submission" date="2021-02" db="EMBL/GenBank/DDBJ databases">
        <authorList>
            <person name="Han P."/>
        </authorList>
    </citation>
    <scope>NUCLEOTIDE SEQUENCE [LARGE SCALE GENOMIC DNA]</scope>
    <source>
        <strain evidence="6">Candidatus Nitrospira sp. ZN2</strain>
    </source>
</reference>
<dbReference type="Gene3D" id="1.20.1280.290">
    <property type="match status" value="1"/>
</dbReference>
<dbReference type="NCBIfam" id="NF037968">
    <property type="entry name" value="SemiSWEET_2"/>
    <property type="match status" value="1"/>
</dbReference>
<keyword evidence="4 5" id="KW-0472">Membrane</keyword>
<dbReference type="EMBL" id="CAJNBJ010000017">
    <property type="protein sequence ID" value="CAE6767117.1"/>
    <property type="molecule type" value="Genomic_DNA"/>
</dbReference>
<evidence type="ECO:0000256" key="2">
    <source>
        <dbReference type="ARBA" id="ARBA00022692"/>
    </source>
</evidence>
<name>A0ABM8RR93_9BACT</name>
<dbReference type="InterPro" id="IPR047662">
    <property type="entry name" value="SemiSWEET"/>
</dbReference>
<keyword evidence="2 5" id="KW-0812">Transmembrane</keyword>
<evidence type="ECO:0000256" key="1">
    <source>
        <dbReference type="ARBA" id="ARBA00004141"/>
    </source>
</evidence>
<keyword evidence="7" id="KW-1185">Reference proteome</keyword>
<feature type="transmembrane region" description="Helical" evidence="5">
    <location>
        <begin position="59"/>
        <end position="79"/>
    </location>
</feature>
<dbReference type="RefSeq" id="WP_213042976.1">
    <property type="nucleotide sequence ID" value="NZ_CAJNBJ010000017.1"/>
</dbReference>
<sequence>MDVVTLVGLLAGTLTTIAFIPQLQQTWRTRSAQDVSLGMLLTFVTGVFLWLVYGLLLGALPIILANLVTLVLTLAILILKLRYRS</sequence>
<gene>
    <name evidence="6" type="ORF">NSPZN2_40097</name>
</gene>
<proteinExistence type="predicted"/>
<evidence type="ECO:0000313" key="7">
    <source>
        <dbReference type="Proteomes" id="UP000675880"/>
    </source>
</evidence>
<keyword evidence="6" id="KW-0762">Sugar transport</keyword>
<evidence type="ECO:0000313" key="6">
    <source>
        <dbReference type="EMBL" id="CAE6767117.1"/>
    </source>
</evidence>
<protein>
    <submittedName>
        <fullName evidence="6">Sugar transporter SemiSWEET</fullName>
    </submittedName>
</protein>
<accession>A0ABM8RR93</accession>
<organism evidence="6 7">
    <name type="scientific">Nitrospira defluvii</name>
    <dbReference type="NCBI Taxonomy" id="330214"/>
    <lineage>
        <taxon>Bacteria</taxon>
        <taxon>Pseudomonadati</taxon>
        <taxon>Nitrospirota</taxon>
        <taxon>Nitrospiria</taxon>
        <taxon>Nitrospirales</taxon>
        <taxon>Nitrospiraceae</taxon>
        <taxon>Nitrospira</taxon>
    </lineage>
</organism>
<comment type="subcellular location">
    <subcellularLocation>
        <location evidence="1">Membrane</location>
        <topology evidence="1">Multi-pass membrane protein</topology>
    </subcellularLocation>
</comment>
<keyword evidence="3 5" id="KW-1133">Transmembrane helix</keyword>
<keyword evidence="6" id="KW-0813">Transport</keyword>
<comment type="caution">
    <text evidence="6">The sequence shown here is derived from an EMBL/GenBank/DDBJ whole genome shotgun (WGS) entry which is preliminary data.</text>
</comment>
<evidence type="ECO:0000256" key="3">
    <source>
        <dbReference type="ARBA" id="ARBA00022989"/>
    </source>
</evidence>
<dbReference type="InterPro" id="IPR006603">
    <property type="entry name" value="PQ-loop_rpt"/>
</dbReference>
<feature type="transmembrane region" description="Helical" evidence="5">
    <location>
        <begin position="35"/>
        <end position="53"/>
    </location>
</feature>